<sequence>MSEDYENVEWNVHATSNTFTPRIDTPDPLSTYDTPYEPYRTGALESTTSSTLTSPLPTAKSNNYNNHATDVPIPRTVRTAKPMLIRIGDAQKHSDGTQGAYVSYMVTTTTSVEIFSSTNPRPVRRRFHDFVWLYNALCLEYPACIVPPLPEKHRLEYIKGDRFSSHFIERRILWQKNDKRAQSKIVPPSATVLESLSDTLLNAFVKIKKPEERGTALYKNRQKTTRQVIPAASTTATHCFVLDLEQDYVGFGQSIQGLAGMESGIHQPLHQFAETTKSYAKAMKIRSDQEEIVYLNQIHELLSYCQSAKAVLQERDQKQMDFEGLSAYLQQTIQDKDRINGNDAMNISELVVDKINEVRGMDMERARREKLVRLEIKIKELQEEVAQTNDISHDFSEQVVDEFELFQQCKTNEIKRGLTAYVDTNVDFYQKGITIWEKVLPMLEAIDVSDKPTSKDHPSPSHSISHSFSDDDETLSTL</sequence>
<dbReference type="SUPFAM" id="SSF103657">
    <property type="entry name" value="BAR/IMD domain-like"/>
    <property type="match status" value="1"/>
</dbReference>
<dbReference type="InterPro" id="IPR036871">
    <property type="entry name" value="PX_dom_sf"/>
</dbReference>
<dbReference type="GO" id="GO:0000407">
    <property type="term" value="C:phagophore assembly site"/>
    <property type="evidence" value="ECO:0007669"/>
    <property type="project" value="TreeGrafter"/>
</dbReference>
<dbReference type="GO" id="GO:0015031">
    <property type="term" value="P:protein transport"/>
    <property type="evidence" value="ECO:0007669"/>
    <property type="project" value="TreeGrafter"/>
</dbReference>
<dbReference type="PROSITE" id="PS50195">
    <property type="entry name" value="PX"/>
    <property type="match status" value="1"/>
</dbReference>
<dbReference type="PANTHER" id="PTHR45949">
    <property type="entry name" value="SORTING NEXIN-4"/>
    <property type="match status" value="1"/>
</dbReference>
<dbReference type="Proteomes" id="UP000078561">
    <property type="component" value="Unassembled WGS sequence"/>
</dbReference>
<evidence type="ECO:0000256" key="11">
    <source>
        <dbReference type="SAM" id="MobiDB-lite"/>
    </source>
</evidence>
<dbReference type="GO" id="GO:0035091">
    <property type="term" value="F:phosphatidylinositol binding"/>
    <property type="evidence" value="ECO:0007669"/>
    <property type="project" value="InterPro"/>
</dbReference>
<evidence type="ECO:0000256" key="9">
    <source>
        <dbReference type="ARBA" id="ARBA00041273"/>
    </source>
</evidence>
<reference evidence="13" key="1">
    <citation type="submission" date="2016-04" db="EMBL/GenBank/DDBJ databases">
        <authorList>
            <person name="Evans L.H."/>
            <person name="Alamgir A."/>
            <person name="Owens N."/>
            <person name="Weber N.D."/>
            <person name="Virtaneva K."/>
            <person name="Barbian K."/>
            <person name="Babar A."/>
            <person name="Rosenke K."/>
        </authorList>
    </citation>
    <scope>NUCLEOTIDE SEQUENCE [LARGE SCALE GENOMIC DNA]</scope>
    <source>
        <strain evidence="13">CBS 101.48</strain>
    </source>
</reference>
<proteinExistence type="inferred from homology"/>
<organism evidence="13">
    <name type="scientific">Absidia glauca</name>
    <name type="common">Pin mould</name>
    <dbReference type="NCBI Taxonomy" id="4829"/>
    <lineage>
        <taxon>Eukaryota</taxon>
        <taxon>Fungi</taxon>
        <taxon>Fungi incertae sedis</taxon>
        <taxon>Mucoromycota</taxon>
        <taxon>Mucoromycotina</taxon>
        <taxon>Mucoromycetes</taxon>
        <taxon>Mucorales</taxon>
        <taxon>Cunninghamellaceae</taxon>
        <taxon>Absidia</taxon>
    </lineage>
</organism>
<dbReference type="GO" id="GO:0061709">
    <property type="term" value="P:reticulophagy"/>
    <property type="evidence" value="ECO:0007669"/>
    <property type="project" value="TreeGrafter"/>
</dbReference>
<gene>
    <name evidence="13" type="primary">ABSGL_03819.1 scaffold 4673</name>
</gene>
<dbReference type="GO" id="GO:0005769">
    <property type="term" value="C:early endosome"/>
    <property type="evidence" value="ECO:0007669"/>
    <property type="project" value="TreeGrafter"/>
</dbReference>
<evidence type="ECO:0000256" key="6">
    <source>
        <dbReference type="ARBA" id="ARBA00023121"/>
    </source>
</evidence>
<keyword evidence="6" id="KW-0446">Lipid-binding</keyword>
<feature type="coiled-coil region" evidence="10">
    <location>
        <begin position="364"/>
        <end position="398"/>
    </location>
</feature>
<dbReference type="STRING" id="4829.A0A168MCG0"/>
<dbReference type="GO" id="GO:0032456">
    <property type="term" value="P:endocytic recycling"/>
    <property type="evidence" value="ECO:0007669"/>
    <property type="project" value="TreeGrafter"/>
</dbReference>
<evidence type="ECO:0000313" key="14">
    <source>
        <dbReference type="Proteomes" id="UP000078561"/>
    </source>
</evidence>
<feature type="region of interest" description="Disordered" evidence="11">
    <location>
        <begin position="42"/>
        <end position="70"/>
    </location>
</feature>
<dbReference type="PANTHER" id="PTHR45949:SF2">
    <property type="entry name" value="SORTING NEXIN-4"/>
    <property type="match status" value="1"/>
</dbReference>
<evidence type="ECO:0000259" key="12">
    <source>
        <dbReference type="PROSITE" id="PS50195"/>
    </source>
</evidence>
<evidence type="ECO:0000256" key="8">
    <source>
        <dbReference type="ARBA" id="ARBA00040748"/>
    </source>
</evidence>
<keyword evidence="14" id="KW-1185">Reference proteome</keyword>
<dbReference type="OMA" id="HKKETNR"/>
<dbReference type="GO" id="GO:0034727">
    <property type="term" value="P:piecemeal microautophagy of the nucleus"/>
    <property type="evidence" value="ECO:0007669"/>
    <property type="project" value="TreeGrafter"/>
</dbReference>
<comment type="similarity">
    <text evidence="3">Belongs to the sorting nexin family.</text>
</comment>
<dbReference type="SUPFAM" id="SSF64268">
    <property type="entry name" value="PX domain"/>
    <property type="match status" value="1"/>
</dbReference>
<evidence type="ECO:0000256" key="7">
    <source>
        <dbReference type="ARBA" id="ARBA00023136"/>
    </source>
</evidence>
<keyword evidence="5" id="KW-0963">Cytoplasm</keyword>
<keyword evidence="10" id="KW-0175">Coiled coil</keyword>
<dbReference type="InterPro" id="IPR027267">
    <property type="entry name" value="AH/BAR_dom_sf"/>
</dbReference>
<feature type="compositionally biased region" description="Low complexity" evidence="11">
    <location>
        <begin position="46"/>
        <end position="58"/>
    </location>
</feature>
<dbReference type="InParanoid" id="A0A168MCG0"/>
<feature type="compositionally biased region" description="Polar residues" evidence="11">
    <location>
        <begin position="59"/>
        <end position="68"/>
    </location>
</feature>
<accession>A0A168MCG0</accession>
<comment type="subcellular location">
    <subcellularLocation>
        <location evidence="2">Cytoplasm</location>
    </subcellularLocation>
    <subcellularLocation>
        <location evidence="1">Endomembrane system</location>
        <topology evidence="1">Peripheral membrane protein</topology>
    </subcellularLocation>
</comment>
<keyword evidence="4" id="KW-0813">Transport</keyword>
<feature type="domain" description="PX" evidence="12">
    <location>
        <begin position="82"/>
        <end position="211"/>
    </location>
</feature>
<dbReference type="EMBL" id="LT552062">
    <property type="protein sequence ID" value="SAL98290.1"/>
    <property type="molecule type" value="Genomic_DNA"/>
</dbReference>
<feature type="region of interest" description="Disordered" evidence="11">
    <location>
        <begin position="450"/>
        <end position="478"/>
    </location>
</feature>
<evidence type="ECO:0000256" key="1">
    <source>
        <dbReference type="ARBA" id="ARBA00004184"/>
    </source>
</evidence>
<feature type="compositionally biased region" description="Basic and acidic residues" evidence="11">
    <location>
        <begin position="450"/>
        <end position="459"/>
    </location>
</feature>
<name>A0A168MCG0_ABSGL</name>
<evidence type="ECO:0000256" key="5">
    <source>
        <dbReference type="ARBA" id="ARBA00022490"/>
    </source>
</evidence>
<dbReference type="FunCoup" id="A0A168MCG0">
    <property type="interactions" value="251"/>
</dbReference>
<dbReference type="GO" id="GO:0000422">
    <property type="term" value="P:autophagy of mitochondrion"/>
    <property type="evidence" value="ECO:0007669"/>
    <property type="project" value="TreeGrafter"/>
</dbReference>
<dbReference type="Pfam" id="PF00787">
    <property type="entry name" value="PX"/>
    <property type="match status" value="1"/>
</dbReference>
<dbReference type="AlphaFoldDB" id="A0A168MCG0"/>
<evidence type="ECO:0000256" key="10">
    <source>
        <dbReference type="SAM" id="Coils"/>
    </source>
</evidence>
<protein>
    <recommendedName>
        <fullName evidence="8">Sorting nexin-4</fullName>
    </recommendedName>
    <alternativeName>
        <fullName evidence="9">Autophagy-related protein 24</fullName>
    </alternativeName>
</protein>
<evidence type="ECO:0000313" key="13">
    <source>
        <dbReference type="EMBL" id="SAL98290.1"/>
    </source>
</evidence>
<dbReference type="Gene3D" id="1.20.1270.60">
    <property type="entry name" value="Arfaptin homology (AH) domain/BAR domain"/>
    <property type="match status" value="1"/>
</dbReference>
<dbReference type="InterPro" id="IPR001683">
    <property type="entry name" value="PX_dom"/>
</dbReference>
<evidence type="ECO:0000256" key="2">
    <source>
        <dbReference type="ARBA" id="ARBA00004496"/>
    </source>
</evidence>
<keyword evidence="7" id="KW-0472">Membrane</keyword>
<dbReference type="OrthoDB" id="205639at2759"/>
<evidence type="ECO:0000256" key="3">
    <source>
        <dbReference type="ARBA" id="ARBA00010883"/>
    </source>
</evidence>
<dbReference type="Gene3D" id="3.30.1520.10">
    <property type="entry name" value="Phox-like domain"/>
    <property type="match status" value="1"/>
</dbReference>
<evidence type="ECO:0000256" key="4">
    <source>
        <dbReference type="ARBA" id="ARBA00022448"/>
    </source>
</evidence>